<name>A0A1M6D408_9BACT</name>
<dbReference type="PANTHER" id="PTHR33446:SF2">
    <property type="entry name" value="PROTEIN TONB"/>
    <property type="match status" value="1"/>
</dbReference>
<dbReference type="PANTHER" id="PTHR33446">
    <property type="entry name" value="PROTEIN TONB-RELATED"/>
    <property type="match status" value="1"/>
</dbReference>
<dbReference type="PROSITE" id="PS52015">
    <property type="entry name" value="TONB_CTD"/>
    <property type="match status" value="1"/>
</dbReference>
<dbReference type="Proteomes" id="UP000184050">
    <property type="component" value="Unassembled WGS sequence"/>
</dbReference>
<dbReference type="Gene3D" id="3.30.1150.10">
    <property type="match status" value="1"/>
</dbReference>
<evidence type="ECO:0000313" key="11">
    <source>
        <dbReference type="EMBL" id="SHI68012.1"/>
    </source>
</evidence>
<evidence type="ECO:0000256" key="7">
    <source>
        <dbReference type="ARBA" id="ARBA00022927"/>
    </source>
</evidence>
<keyword evidence="12" id="KW-1185">Reference proteome</keyword>
<protein>
    <submittedName>
        <fullName evidence="11">TonB family C-terminal domain-containing protein</fullName>
    </submittedName>
</protein>
<dbReference type="GO" id="GO:0098797">
    <property type="term" value="C:plasma membrane protein complex"/>
    <property type="evidence" value="ECO:0007669"/>
    <property type="project" value="TreeGrafter"/>
</dbReference>
<comment type="similarity">
    <text evidence="2">Belongs to the TonB family.</text>
</comment>
<dbReference type="GO" id="GO:0015031">
    <property type="term" value="P:protein transport"/>
    <property type="evidence" value="ECO:0007669"/>
    <property type="project" value="UniProtKB-KW"/>
</dbReference>
<evidence type="ECO:0000256" key="2">
    <source>
        <dbReference type="ARBA" id="ARBA00006555"/>
    </source>
</evidence>
<proteinExistence type="inferred from homology"/>
<dbReference type="RefSeq" id="WP_073166026.1">
    <property type="nucleotide sequence ID" value="NZ_FQZE01000004.1"/>
</dbReference>
<organism evidence="11 12">
    <name type="scientific">Tangfeifania diversioriginum</name>
    <dbReference type="NCBI Taxonomy" id="1168035"/>
    <lineage>
        <taxon>Bacteria</taxon>
        <taxon>Pseudomonadati</taxon>
        <taxon>Bacteroidota</taxon>
        <taxon>Bacteroidia</taxon>
        <taxon>Marinilabiliales</taxon>
        <taxon>Prolixibacteraceae</taxon>
        <taxon>Tangfeifania</taxon>
    </lineage>
</organism>
<keyword evidence="8" id="KW-1133">Transmembrane helix</keyword>
<evidence type="ECO:0000256" key="6">
    <source>
        <dbReference type="ARBA" id="ARBA00022692"/>
    </source>
</evidence>
<feature type="domain" description="TonB C-terminal" evidence="10">
    <location>
        <begin position="18"/>
        <end position="113"/>
    </location>
</feature>
<keyword evidence="3" id="KW-0813">Transport</keyword>
<keyword evidence="9" id="KW-0472">Membrane</keyword>
<dbReference type="InterPro" id="IPR037682">
    <property type="entry name" value="TonB_C"/>
</dbReference>
<dbReference type="SUPFAM" id="SSF74653">
    <property type="entry name" value="TolA/TonB C-terminal domain"/>
    <property type="match status" value="1"/>
</dbReference>
<dbReference type="STRING" id="1168035.SAMN05444280_104192"/>
<keyword evidence="6" id="KW-0812">Transmembrane</keyword>
<dbReference type="EMBL" id="FQZE01000004">
    <property type="protein sequence ID" value="SHI68012.1"/>
    <property type="molecule type" value="Genomic_DNA"/>
</dbReference>
<dbReference type="NCBIfam" id="TIGR01352">
    <property type="entry name" value="tonB_Cterm"/>
    <property type="match status" value="1"/>
</dbReference>
<dbReference type="GO" id="GO:0031992">
    <property type="term" value="F:energy transducer activity"/>
    <property type="evidence" value="ECO:0007669"/>
    <property type="project" value="TreeGrafter"/>
</dbReference>
<accession>A0A1M6D408</accession>
<evidence type="ECO:0000256" key="3">
    <source>
        <dbReference type="ARBA" id="ARBA00022448"/>
    </source>
</evidence>
<keyword evidence="5" id="KW-0997">Cell inner membrane</keyword>
<evidence type="ECO:0000256" key="8">
    <source>
        <dbReference type="ARBA" id="ARBA00022989"/>
    </source>
</evidence>
<evidence type="ECO:0000313" key="12">
    <source>
        <dbReference type="Proteomes" id="UP000184050"/>
    </source>
</evidence>
<sequence length="144" mass="16409">MNQHQRKKKFLKFPEYPGGKEAFKKYIKENLKYPEEALQKRVEGGVQLSAAIDDNGNVLDVTVEKGLGAGCDEEAVRLIENVQFGGVKNRGVRLKTRKKFRIEFKLPKGKNLKYTVKKSPEKTEAQNSKFKGCSYSINLKPPYN</sequence>
<keyword evidence="4" id="KW-1003">Cell membrane</keyword>
<keyword evidence="7" id="KW-0653">Protein transport</keyword>
<dbReference type="GO" id="GO:0055085">
    <property type="term" value="P:transmembrane transport"/>
    <property type="evidence" value="ECO:0007669"/>
    <property type="project" value="InterPro"/>
</dbReference>
<reference evidence="11 12" key="1">
    <citation type="submission" date="2016-11" db="EMBL/GenBank/DDBJ databases">
        <authorList>
            <person name="Jaros S."/>
            <person name="Januszkiewicz K."/>
            <person name="Wedrychowicz H."/>
        </authorList>
    </citation>
    <scope>NUCLEOTIDE SEQUENCE [LARGE SCALE GENOMIC DNA]</scope>
    <source>
        <strain evidence="11 12">DSM 27063</strain>
    </source>
</reference>
<evidence type="ECO:0000256" key="4">
    <source>
        <dbReference type="ARBA" id="ARBA00022475"/>
    </source>
</evidence>
<dbReference type="InterPro" id="IPR051045">
    <property type="entry name" value="TonB-dependent_transducer"/>
</dbReference>
<dbReference type="OrthoDB" id="9814002at2"/>
<dbReference type="Pfam" id="PF03544">
    <property type="entry name" value="TonB_C"/>
    <property type="match status" value="1"/>
</dbReference>
<evidence type="ECO:0000256" key="5">
    <source>
        <dbReference type="ARBA" id="ARBA00022519"/>
    </source>
</evidence>
<evidence type="ECO:0000259" key="10">
    <source>
        <dbReference type="PROSITE" id="PS52015"/>
    </source>
</evidence>
<evidence type="ECO:0000256" key="1">
    <source>
        <dbReference type="ARBA" id="ARBA00004383"/>
    </source>
</evidence>
<comment type="subcellular location">
    <subcellularLocation>
        <location evidence="1">Cell inner membrane</location>
        <topology evidence="1">Single-pass membrane protein</topology>
        <orientation evidence="1">Periplasmic side</orientation>
    </subcellularLocation>
</comment>
<gene>
    <name evidence="11" type="ORF">SAMN05444280_104192</name>
</gene>
<evidence type="ECO:0000256" key="9">
    <source>
        <dbReference type="ARBA" id="ARBA00023136"/>
    </source>
</evidence>
<dbReference type="InterPro" id="IPR006260">
    <property type="entry name" value="TonB/TolA_C"/>
</dbReference>
<dbReference type="AlphaFoldDB" id="A0A1M6D408"/>